<comment type="cofactor">
    <cofactor evidence="1">
        <name>pyridoxal 5'-phosphate</name>
        <dbReference type="ChEBI" id="CHEBI:597326"/>
    </cofactor>
</comment>
<protein>
    <submittedName>
        <fullName evidence="7">4-aminobutyrate aminotransferase apoenzyme</fullName>
    </submittedName>
</protein>
<evidence type="ECO:0000256" key="2">
    <source>
        <dbReference type="ARBA" id="ARBA00008954"/>
    </source>
</evidence>
<evidence type="ECO:0000313" key="8">
    <source>
        <dbReference type="Proteomes" id="UP000199391"/>
    </source>
</evidence>
<dbReference type="FunFam" id="3.40.640.10:FF:000013">
    <property type="entry name" value="4-aminobutyrate aminotransferase"/>
    <property type="match status" value="1"/>
</dbReference>
<dbReference type="GO" id="GO:0034386">
    <property type="term" value="F:4-aminobutyrate:2-oxoglutarate transaminase activity"/>
    <property type="evidence" value="ECO:0007669"/>
    <property type="project" value="InterPro"/>
</dbReference>
<dbReference type="GO" id="GO:0042802">
    <property type="term" value="F:identical protein binding"/>
    <property type="evidence" value="ECO:0007669"/>
    <property type="project" value="TreeGrafter"/>
</dbReference>
<evidence type="ECO:0000256" key="1">
    <source>
        <dbReference type="ARBA" id="ARBA00001933"/>
    </source>
</evidence>
<accession>A0A1I7F0V8</accession>
<dbReference type="OrthoDB" id="3398487at2"/>
<keyword evidence="3 7" id="KW-0032">Aminotransferase</keyword>
<dbReference type="InterPro" id="IPR004632">
    <property type="entry name" value="4NH2But_aminotransferase_bac"/>
</dbReference>
<evidence type="ECO:0000256" key="6">
    <source>
        <dbReference type="RuleBase" id="RU003560"/>
    </source>
</evidence>
<proteinExistence type="inferred from homology"/>
<dbReference type="SUPFAM" id="SSF53383">
    <property type="entry name" value="PLP-dependent transferases"/>
    <property type="match status" value="1"/>
</dbReference>
<dbReference type="Pfam" id="PF00202">
    <property type="entry name" value="Aminotran_3"/>
    <property type="match status" value="1"/>
</dbReference>
<name>A0A1I7F0V8_9BURK</name>
<dbReference type="RefSeq" id="WP_093552731.1">
    <property type="nucleotide sequence ID" value="NZ_FPBO01000001.1"/>
</dbReference>
<dbReference type="Gene3D" id="3.90.1150.10">
    <property type="entry name" value="Aspartate Aminotransferase, domain 1"/>
    <property type="match status" value="1"/>
</dbReference>
<sequence length="422" mass="44796">MTNAKLQQRKEAATPRGVGVMCQFYAGRARNAEIWDVENRRYIDFAAGIAVLNTGHCHPRLLAAIEGQMAKFTHTCYQVVPYEGYVELAERLNALTPGGHAKKTALFSTGAEAVENAVKVARAATGRSAVVAFTGGFHGRTMMGMALTGKVVPYKVGFGPFPGEVYHVPYPVELHGVSGDASLAALQSLFKADVDPKRVAAIILEPVQGEGGFYAAPADFMLALRALCDEHGILLIVDEVQTGFARTGKLFATEHFGVVPDLMTVAKSLAGGMPLSALIGRAEIMDAPLPGGLGGTYAGNPLAVASALAVLDVIRDENLVERANVLGRRLKERLNGLREAVPRIADVRGLGAMVAVEFANPGSGAPDPEFTRRVQARALARGLILLTCGSYGNVVRFLFPLTIEDAVMEEGMAILADALRGE</sequence>
<dbReference type="InterPro" id="IPR005814">
    <property type="entry name" value="Aminotrans_3"/>
</dbReference>
<dbReference type="Proteomes" id="UP000199391">
    <property type="component" value="Unassembled WGS sequence"/>
</dbReference>
<dbReference type="InterPro" id="IPR015424">
    <property type="entry name" value="PyrdxlP-dep_Trfase"/>
</dbReference>
<dbReference type="InterPro" id="IPR050103">
    <property type="entry name" value="Class-III_PLP-dep_AT"/>
</dbReference>
<dbReference type="PROSITE" id="PS00600">
    <property type="entry name" value="AA_TRANSFER_CLASS_3"/>
    <property type="match status" value="1"/>
</dbReference>
<dbReference type="GO" id="GO:0030170">
    <property type="term" value="F:pyridoxal phosphate binding"/>
    <property type="evidence" value="ECO:0007669"/>
    <property type="project" value="InterPro"/>
</dbReference>
<dbReference type="STRING" id="1035707.SAMN05216552_1001300"/>
<dbReference type="InterPro" id="IPR049704">
    <property type="entry name" value="Aminotrans_3_PPA_site"/>
</dbReference>
<reference evidence="8" key="1">
    <citation type="submission" date="2016-10" db="EMBL/GenBank/DDBJ databases">
        <authorList>
            <person name="Varghese N."/>
            <person name="Submissions S."/>
        </authorList>
    </citation>
    <scope>NUCLEOTIDE SEQUENCE [LARGE SCALE GENOMIC DNA]</scope>
    <source>
        <strain evidence="8">CGMCC 1.11014</strain>
    </source>
</reference>
<organism evidence="7 8">
    <name type="scientific">Pseudoduganella namucuonensis</name>
    <dbReference type="NCBI Taxonomy" id="1035707"/>
    <lineage>
        <taxon>Bacteria</taxon>
        <taxon>Pseudomonadati</taxon>
        <taxon>Pseudomonadota</taxon>
        <taxon>Betaproteobacteria</taxon>
        <taxon>Burkholderiales</taxon>
        <taxon>Oxalobacteraceae</taxon>
        <taxon>Telluria group</taxon>
        <taxon>Pseudoduganella</taxon>
    </lineage>
</organism>
<gene>
    <name evidence="7" type="ORF">SAMN05216552_1001300</name>
</gene>
<dbReference type="CDD" id="cd00610">
    <property type="entry name" value="OAT_like"/>
    <property type="match status" value="1"/>
</dbReference>
<evidence type="ECO:0000256" key="3">
    <source>
        <dbReference type="ARBA" id="ARBA00022576"/>
    </source>
</evidence>
<evidence type="ECO:0000256" key="5">
    <source>
        <dbReference type="ARBA" id="ARBA00022898"/>
    </source>
</evidence>
<dbReference type="Gene3D" id="3.40.640.10">
    <property type="entry name" value="Type I PLP-dependent aspartate aminotransferase-like (Major domain)"/>
    <property type="match status" value="1"/>
</dbReference>
<dbReference type="GO" id="GO:0009448">
    <property type="term" value="P:gamma-aminobutyric acid metabolic process"/>
    <property type="evidence" value="ECO:0007669"/>
    <property type="project" value="InterPro"/>
</dbReference>
<dbReference type="PIRSF" id="PIRSF000521">
    <property type="entry name" value="Transaminase_4ab_Lys_Orn"/>
    <property type="match status" value="1"/>
</dbReference>
<comment type="similarity">
    <text evidence="2 6">Belongs to the class-III pyridoxal-phosphate-dependent aminotransferase family.</text>
</comment>
<keyword evidence="5 6" id="KW-0663">Pyridoxal phosphate</keyword>
<dbReference type="InterPro" id="IPR015422">
    <property type="entry name" value="PyrdxlP-dep_Trfase_small"/>
</dbReference>
<keyword evidence="8" id="KW-1185">Reference proteome</keyword>
<dbReference type="NCBIfam" id="TIGR00700">
    <property type="entry name" value="GABAtrnsam"/>
    <property type="match status" value="1"/>
</dbReference>
<dbReference type="EMBL" id="FPBO01000001">
    <property type="protein sequence ID" value="SFU29821.1"/>
    <property type="molecule type" value="Genomic_DNA"/>
</dbReference>
<evidence type="ECO:0000256" key="4">
    <source>
        <dbReference type="ARBA" id="ARBA00022679"/>
    </source>
</evidence>
<evidence type="ECO:0000313" key="7">
    <source>
        <dbReference type="EMBL" id="SFU29821.1"/>
    </source>
</evidence>
<dbReference type="PANTHER" id="PTHR11986">
    <property type="entry name" value="AMINOTRANSFERASE CLASS III"/>
    <property type="match status" value="1"/>
</dbReference>
<dbReference type="AlphaFoldDB" id="A0A1I7F0V8"/>
<keyword evidence="4 7" id="KW-0808">Transferase</keyword>
<dbReference type="InterPro" id="IPR015421">
    <property type="entry name" value="PyrdxlP-dep_Trfase_major"/>
</dbReference>